<keyword evidence="2" id="KW-0812">Transmembrane</keyword>
<evidence type="ECO:0000256" key="2">
    <source>
        <dbReference type="SAM" id="Phobius"/>
    </source>
</evidence>
<proteinExistence type="predicted"/>
<keyword evidence="1" id="KW-0175">Coiled coil</keyword>
<dbReference type="Proteomes" id="UP000231823">
    <property type="component" value="Chromosome"/>
</dbReference>
<protein>
    <submittedName>
        <fullName evidence="3">Uncharacterized protein</fullName>
    </submittedName>
</protein>
<accession>A0A2K8SEW1</accession>
<feature type="transmembrane region" description="Helical" evidence="2">
    <location>
        <begin position="12"/>
        <end position="36"/>
    </location>
</feature>
<dbReference type="EMBL" id="CP025057">
    <property type="protein sequence ID" value="AUB32007.1"/>
    <property type="molecule type" value="Genomic_DNA"/>
</dbReference>
<name>A0A2K8SEW1_9MOLU</name>
<keyword evidence="4" id="KW-1185">Reference proteome</keyword>
<keyword evidence="2" id="KW-0472">Membrane</keyword>
<gene>
    <name evidence="3" type="ORF">SFLOR_v1c09590</name>
</gene>
<evidence type="ECO:0000313" key="3">
    <source>
        <dbReference type="EMBL" id="AUB32007.1"/>
    </source>
</evidence>
<evidence type="ECO:0000256" key="1">
    <source>
        <dbReference type="SAM" id="Coils"/>
    </source>
</evidence>
<feature type="coiled-coil region" evidence="1">
    <location>
        <begin position="151"/>
        <end position="206"/>
    </location>
</feature>
<evidence type="ECO:0000313" key="4">
    <source>
        <dbReference type="Proteomes" id="UP000231823"/>
    </source>
</evidence>
<sequence>MKKYKFNVDKFLNIWMYTWFFIPFIVSVIILIYRVITTKGDEHMSGELWGFCGAIVTAIITLIGVIIGVSVKRPKVKNTDEIKSDTLDIKNQIGENKNTSLIRDHQEIINKIEKNLENNDSIIISQLKNINDFTEKSKFNREVLDKEIDYLKAIEEQRVKDKLMLKELKANYIELNKDNISLKKELEDKNKEIKILKLEIRNLNDKNQEPSF</sequence>
<keyword evidence="2" id="KW-1133">Transmembrane helix</keyword>
<dbReference type="AlphaFoldDB" id="A0A2K8SEW1"/>
<feature type="transmembrane region" description="Helical" evidence="2">
    <location>
        <begin position="48"/>
        <end position="69"/>
    </location>
</feature>
<reference evidence="3 4" key="1">
    <citation type="submission" date="2017-12" db="EMBL/GenBank/DDBJ databases">
        <title>Complete genome sequence of Spiroplasma floricola 23-6 (ATCC 29989).</title>
        <authorList>
            <person name="Tsai Y.-M."/>
            <person name="Wu P.-S."/>
            <person name="Lo W.-S."/>
            <person name="Kuo C.-H."/>
        </authorList>
    </citation>
    <scope>NUCLEOTIDE SEQUENCE [LARGE SCALE GENOMIC DNA]</scope>
    <source>
        <strain evidence="3 4">23-6</strain>
    </source>
</reference>
<dbReference type="KEGG" id="sfz:SFLOR_v1c09590"/>
<organism evidence="3 4">
    <name type="scientific">Spiroplasma floricola 23-6</name>
    <dbReference type="NCBI Taxonomy" id="1336749"/>
    <lineage>
        <taxon>Bacteria</taxon>
        <taxon>Bacillati</taxon>
        <taxon>Mycoplasmatota</taxon>
        <taxon>Mollicutes</taxon>
        <taxon>Entomoplasmatales</taxon>
        <taxon>Spiroplasmataceae</taxon>
        <taxon>Spiroplasma</taxon>
    </lineage>
</organism>